<protein>
    <submittedName>
        <fullName evidence="3">DUF6894 family protein</fullName>
    </submittedName>
</protein>
<evidence type="ECO:0000256" key="1">
    <source>
        <dbReference type="SAM" id="MobiDB-lite"/>
    </source>
</evidence>
<name>A0ABW4TYY0_9SPHN</name>
<evidence type="ECO:0000259" key="2">
    <source>
        <dbReference type="Pfam" id="PF21834"/>
    </source>
</evidence>
<proteinExistence type="predicted"/>
<feature type="region of interest" description="Disordered" evidence="1">
    <location>
        <begin position="1"/>
        <end position="20"/>
    </location>
</feature>
<keyword evidence="4" id="KW-1185">Reference proteome</keyword>
<dbReference type="InterPro" id="IPR054189">
    <property type="entry name" value="DUF6894"/>
</dbReference>
<gene>
    <name evidence="3" type="ORF">ACFSGX_10915</name>
</gene>
<comment type="caution">
    <text evidence="3">The sequence shown here is derived from an EMBL/GenBank/DDBJ whole genome shotgun (WGS) entry which is preliminary data.</text>
</comment>
<evidence type="ECO:0000313" key="4">
    <source>
        <dbReference type="Proteomes" id="UP001597400"/>
    </source>
</evidence>
<reference evidence="4" key="1">
    <citation type="journal article" date="2019" name="Int. J. Syst. Evol. Microbiol.">
        <title>The Global Catalogue of Microorganisms (GCM) 10K type strain sequencing project: providing services to taxonomists for standard genome sequencing and annotation.</title>
        <authorList>
            <consortium name="The Broad Institute Genomics Platform"/>
            <consortium name="The Broad Institute Genome Sequencing Center for Infectious Disease"/>
            <person name="Wu L."/>
            <person name="Ma J."/>
        </authorList>
    </citation>
    <scope>NUCLEOTIDE SEQUENCE [LARGE SCALE GENOMIC DNA]</scope>
    <source>
        <strain evidence="4">CGMCC 1.12702</strain>
    </source>
</reference>
<organism evidence="3 4">
    <name type="scientific">Sphingomonas arantia</name>
    <dbReference type="NCBI Taxonomy" id="1460676"/>
    <lineage>
        <taxon>Bacteria</taxon>
        <taxon>Pseudomonadati</taxon>
        <taxon>Pseudomonadota</taxon>
        <taxon>Alphaproteobacteria</taxon>
        <taxon>Sphingomonadales</taxon>
        <taxon>Sphingomonadaceae</taxon>
        <taxon>Sphingomonas</taxon>
    </lineage>
</organism>
<dbReference type="Pfam" id="PF21834">
    <property type="entry name" value="DUF6894"/>
    <property type="match status" value="1"/>
</dbReference>
<sequence>MPQYFFHTQTASRETDEDGLDLTGPVQARQQAIQTCGQMMRDAPESFWGSRPWNVTVTDAAGVVLWEITMDGISTAAAPD</sequence>
<dbReference type="Proteomes" id="UP001597400">
    <property type="component" value="Unassembled WGS sequence"/>
</dbReference>
<feature type="compositionally biased region" description="Polar residues" evidence="1">
    <location>
        <begin position="1"/>
        <end position="12"/>
    </location>
</feature>
<evidence type="ECO:0000313" key="3">
    <source>
        <dbReference type="EMBL" id="MFD1951273.1"/>
    </source>
</evidence>
<dbReference type="EMBL" id="JBHUGS010000002">
    <property type="protein sequence ID" value="MFD1951273.1"/>
    <property type="molecule type" value="Genomic_DNA"/>
</dbReference>
<feature type="domain" description="DUF6894" evidence="2">
    <location>
        <begin position="4"/>
        <end position="70"/>
    </location>
</feature>
<accession>A0ABW4TYY0</accession>